<dbReference type="InterPro" id="IPR053924">
    <property type="entry name" value="RecX_HTH_2nd"/>
</dbReference>
<dbReference type="PANTHER" id="PTHR33602">
    <property type="entry name" value="REGULATORY PROTEIN RECX FAMILY PROTEIN"/>
    <property type="match status" value="1"/>
</dbReference>
<dbReference type="InterPro" id="IPR036388">
    <property type="entry name" value="WH-like_DNA-bd_sf"/>
</dbReference>
<dbReference type="GO" id="GO:0006282">
    <property type="term" value="P:regulation of DNA repair"/>
    <property type="evidence" value="ECO:0007669"/>
    <property type="project" value="UniProtKB-UniRule"/>
</dbReference>
<evidence type="ECO:0000256" key="2">
    <source>
        <dbReference type="ARBA" id="ARBA00009695"/>
    </source>
</evidence>
<dbReference type="Gene3D" id="1.10.10.10">
    <property type="entry name" value="Winged helix-like DNA-binding domain superfamily/Winged helix DNA-binding domain"/>
    <property type="match status" value="3"/>
</dbReference>
<comment type="similarity">
    <text evidence="2 5">Belongs to the RecX family.</text>
</comment>
<dbReference type="PANTHER" id="PTHR33602:SF1">
    <property type="entry name" value="REGULATORY PROTEIN RECX FAMILY PROTEIN"/>
    <property type="match status" value="1"/>
</dbReference>
<evidence type="ECO:0000313" key="10">
    <source>
        <dbReference type="Proteomes" id="UP000886750"/>
    </source>
</evidence>
<reference evidence="9" key="2">
    <citation type="submission" date="2021-04" db="EMBL/GenBank/DDBJ databases">
        <authorList>
            <person name="Gilroy R."/>
        </authorList>
    </citation>
    <scope>NUCLEOTIDE SEQUENCE</scope>
    <source>
        <strain evidence="9">1345</strain>
    </source>
</reference>
<comment type="subcellular location">
    <subcellularLocation>
        <location evidence="1 5">Cytoplasm</location>
    </subcellularLocation>
</comment>
<feature type="domain" description="RecX first three-helical" evidence="8">
    <location>
        <begin position="62"/>
        <end position="101"/>
    </location>
</feature>
<sequence>MSEITAITPQAKDKERCNVYVDGKFYCGLKLETALRYRLKAGEPIDLAKLDEIQLENEKAQALDKAMTHLSATMKTEKQMRDFLKKKGYVDAVCDYVLEKLRGYDFVNDGEYCEQYVRTAGKNKGRRLIAAELKKRGAPQDAIDNALEDREGEEDAAKEVLAKYMKNRGFTRENLTKAYRHLLSKGFDYDTAKDALAALGAEDEEQ</sequence>
<gene>
    <name evidence="5" type="primary">recX</name>
    <name evidence="9" type="ORF">H9729_05230</name>
</gene>
<dbReference type="Pfam" id="PF21982">
    <property type="entry name" value="RecX_HTH1"/>
    <property type="match status" value="1"/>
</dbReference>
<proteinExistence type="inferred from homology"/>
<evidence type="ECO:0000256" key="3">
    <source>
        <dbReference type="ARBA" id="ARBA00018111"/>
    </source>
</evidence>
<evidence type="ECO:0000259" key="8">
    <source>
        <dbReference type="Pfam" id="PF21982"/>
    </source>
</evidence>
<dbReference type="GO" id="GO:0005737">
    <property type="term" value="C:cytoplasm"/>
    <property type="evidence" value="ECO:0007669"/>
    <property type="project" value="UniProtKB-SubCell"/>
</dbReference>
<dbReference type="Proteomes" id="UP000886750">
    <property type="component" value="Unassembled WGS sequence"/>
</dbReference>
<dbReference type="EMBL" id="DXCQ01000046">
    <property type="protein sequence ID" value="HIY97072.1"/>
    <property type="molecule type" value="Genomic_DNA"/>
</dbReference>
<evidence type="ECO:0000259" key="7">
    <source>
        <dbReference type="Pfam" id="PF21981"/>
    </source>
</evidence>
<dbReference type="HAMAP" id="MF_01114">
    <property type="entry name" value="RecX"/>
    <property type="match status" value="1"/>
</dbReference>
<feature type="domain" description="RecX second three-helical" evidence="6">
    <location>
        <begin position="108"/>
        <end position="147"/>
    </location>
</feature>
<organism evidence="9 10">
    <name type="scientific">Candidatus Borkfalkia excrementigallinarum</name>
    <dbReference type="NCBI Taxonomy" id="2838506"/>
    <lineage>
        <taxon>Bacteria</taxon>
        <taxon>Bacillati</taxon>
        <taxon>Bacillota</taxon>
        <taxon>Clostridia</taxon>
        <taxon>Christensenellales</taxon>
        <taxon>Christensenellaceae</taxon>
        <taxon>Candidatus Borkfalkia</taxon>
    </lineage>
</organism>
<accession>A0A9D1ZV69</accession>
<feature type="domain" description="RecX third three-helical" evidence="7">
    <location>
        <begin position="153"/>
        <end position="196"/>
    </location>
</feature>
<comment type="function">
    <text evidence="5">Modulates RecA activity.</text>
</comment>
<evidence type="ECO:0000256" key="1">
    <source>
        <dbReference type="ARBA" id="ARBA00004496"/>
    </source>
</evidence>
<dbReference type="InterPro" id="IPR053925">
    <property type="entry name" value="RecX_HTH_3rd"/>
</dbReference>
<evidence type="ECO:0000256" key="5">
    <source>
        <dbReference type="HAMAP-Rule" id="MF_01114"/>
    </source>
</evidence>
<dbReference type="Pfam" id="PF02631">
    <property type="entry name" value="RecX_HTH2"/>
    <property type="match status" value="1"/>
</dbReference>
<dbReference type="Pfam" id="PF21981">
    <property type="entry name" value="RecX_HTH3"/>
    <property type="match status" value="1"/>
</dbReference>
<name>A0A9D1ZV69_9FIRM</name>
<evidence type="ECO:0000259" key="6">
    <source>
        <dbReference type="Pfam" id="PF02631"/>
    </source>
</evidence>
<comment type="caution">
    <text evidence="9">The sequence shown here is derived from an EMBL/GenBank/DDBJ whole genome shotgun (WGS) entry which is preliminary data.</text>
</comment>
<dbReference type="AlphaFoldDB" id="A0A9D1ZV69"/>
<reference evidence="9" key="1">
    <citation type="journal article" date="2021" name="PeerJ">
        <title>Extensive microbial diversity within the chicken gut microbiome revealed by metagenomics and culture.</title>
        <authorList>
            <person name="Gilroy R."/>
            <person name="Ravi A."/>
            <person name="Getino M."/>
            <person name="Pursley I."/>
            <person name="Horton D.L."/>
            <person name="Alikhan N.F."/>
            <person name="Baker D."/>
            <person name="Gharbi K."/>
            <person name="Hall N."/>
            <person name="Watson M."/>
            <person name="Adriaenssens E.M."/>
            <person name="Foster-Nyarko E."/>
            <person name="Jarju S."/>
            <person name="Secka A."/>
            <person name="Antonio M."/>
            <person name="Oren A."/>
            <person name="Chaudhuri R.R."/>
            <person name="La Ragione R."/>
            <person name="Hildebrand F."/>
            <person name="Pallen M.J."/>
        </authorList>
    </citation>
    <scope>NUCLEOTIDE SEQUENCE</scope>
    <source>
        <strain evidence="9">1345</strain>
    </source>
</reference>
<evidence type="ECO:0000313" key="9">
    <source>
        <dbReference type="EMBL" id="HIY97072.1"/>
    </source>
</evidence>
<protein>
    <recommendedName>
        <fullName evidence="3 5">Regulatory protein RecX</fullName>
    </recommendedName>
</protein>
<keyword evidence="4 5" id="KW-0963">Cytoplasm</keyword>
<dbReference type="InterPro" id="IPR003783">
    <property type="entry name" value="Regulatory_RecX"/>
</dbReference>
<evidence type="ECO:0000256" key="4">
    <source>
        <dbReference type="ARBA" id="ARBA00022490"/>
    </source>
</evidence>
<dbReference type="InterPro" id="IPR053926">
    <property type="entry name" value="RecX_HTH_1st"/>
</dbReference>